<evidence type="ECO:0000313" key="5">
    <source>
        <dbReference type="Proteomes" id="UP000248014"/>
    </source>
</evidence>
<sequence length="186" mass="18997">MPVIRRTVDAVVASGFDETIVVTGALGSEIGAVLDGLPCRLVEATGWEEGLAASIRAGIVALPDDGLGAFLFLGDMPLVPHGLCGELARLARQSGYAARPRVAGKPGHPVCFVASALPDLMALSGDRGAGDVLRGRPVAYLDIQDGGAVLDIDDPEGLAAAERAWKSRATSATTDSATSRGALPKP</sequence>
<feature type="region of interest" description="Disordered" evidence="2">
    <location>
        <begin position="163"/>
        <end position="186"/>
    </location>
</feature>
<reference evidence="4 5" key="1">
    <citation type="submission" date="2018-05" db="EMBL/GenBank/DDBJ databases">
        <title>Genomic Encyclopedia of Type Strains, Phase IV (KMG-IV): sequencing the most valuable type-strain genomes for metagenomic binning, comparative biology and taxonomic classification.</title>
        <authorList>
            <person name="Goeker M."/>
        </authorList>
    </citation>
    <scope>NUCLEOTIDE SEQUENCE [LARGE SCALE GENOMIC DNA]</scope>
    <source>
        <strain evidence="4 5">DSM 3183</strain>
    </source>
</reference>
<keyword evidence="1" id="KW-0460">Magnesium</keyword>
<keyword evidence="4" id="KW-0548">Nucleotidyltransferase</keyword>
<dbReference type="AlphaFoldDB" id="A0A2V3V7J1"/>
<accession>A0A2V3V7J1</accession>
<evidence type="ECO:0000259" key="3">
    <source>
        <dbReference type="Pfam" id="PF12804"/>
    </source>
</evidence>
<dbReference type="InterPro" id="IPR029044">
    <property type="entry name" value="Nucleotide-diphossugar_trans"/>
</dbReference>
<dbReference type="InterPro" id="IPR025877">
    <property type="entry name" value="MobA-like_NTP_Trfase"/>
</dbReference>
<name>A0A2V3V7J1_9SPHN</name>
<organism evidence="4 5">
    <name type="scientific">Blastomonas natatoria</name>
    <dbReference type="NCBI Taxonomy" id="34015"/>
    <lineage>
        <taxon>Bacteria</taxon>
        <taxon>Pseudomonadati</taxon>
        <taxon>Pseudomonadota</taxon>
        <taxon>Alphaproteobacteria</taxon>
        <taxon>Sphingomonadales</taxon>
        <taxon>Sphingomonadaceae</taxon>
        <taxon>Blastomonas</taxon>
    </lineage>
</organism>
<proteinExistence type="predicted"/>
<protein>
    <submittedName>
        <fullName evidence="4">Molybdenum cofactor cytidylyltransferase</fullName>
    </submittedName>
</protein>
<dbReference type="Proteomes" id="UP000248014">
    <property type="component" value="Unassembled WGS sequence"/>
</dbReference>
<dbReference type="SUPFAM" id="SSF53448">
    <property type="entry name" value="Nucleotide-diphospho-sugar transferases"/>
    <property type="match status" value="1"/>
</dbReference>
<feature type="compositionally biased region" description="Low complexity" evidence="2">
    <location>
        <begin position="167"/>
        <end position="186"/>
    </location>
</feature>
<dbReference type="EMBL" id="QJJM01000004">
    <property type="protein sequence ID" value="PXW77743.1"/>
    <property type="molecule type" value="Genomic_DNA"/>
</dbReference>
<dbReference type="Pfam" id="PF12804">
    <property type="entry name" value="NTP_transf_3"/>
    <property type="match status" value="1"/>
</dbReference>
<feature type="domain" description="MobA-like NTP transferase" evidence="3">
    <location>
        <begin position="2"/>
        <end position="134"/>
    </location>
</feature>
<comment type="caution">
    <text evidence="4">The sequence shown here is derived from an EMBL/GenBank/DDBJ whole genome shotgun (WGS) entry which is preliminary data.</text>
</comment>
<dbReference type="CDD" id="cd04182">
    <property type="entry name" value="GT_2_like_f"/>
    <property type="match status" value="1"/>
</dbReference>
<dbReference type="Gene3D" id="3.90.550.10">
    <property type="entry name" value="Spore Coat Polysaccharide Biosynthesis Protein SpsA, Chain A"/>
    <property type="match status" value="1"/>
</dbReference>
<dbReference type="PANTHER" id="PTHR43777:SF1">
    <property type="entry name" value="MOLYBDENUM COFACTOR CYTIDYLYLTRANSFERASE"/>
    <property type="match status" value="1"/>
</dbReference>
<evidence type="ECO:0000256" key="1">
    <source>
        <dbReference type="ARBA" id="ARBA00022842"/>
    </source>
</evidence>
<gene>
    <name evidence="4" type="ORF">C7451_104239</name>
</gene>
<dbReference type="PANTHER" id="PTHR43777">
    <property type="entry name" value="MOLYBDENUM COFACTOR CYTIDYLYLTRANSFERASE"/>
    <property type="match status" value="1"/>
</dbReference>
<keyword evidence="4" id="KW-0808">Transferase</keyword>
<evidence type="ECO:0000313" key="4">
    <source>
        <dbReference type="EMBL" id="PXW77743.1"/>
    </source>
</evidence>
<evidence type="ECO:0000256" key="2">
    <source>
        <dbReference type="SAM" id="MobiDB-lite"/>
    </source>
</evidence>
<keyword evidence="5" id="KW-1185">Reference proteome</keyword>
<dbReference type="GO" id="GO:0016779">
    <property type="term" value="F:nucleotidyltransferase activity"/>
    <property type="evidence" value="ECO:0007669"/>
    <property type="project" value="UniProtKB-KW"/>
</dbReference>